<comment type="catalytic activity">
    <reaction evidence="4">
        <text>2 cob(II)alamin + reduced [electron-transfer flavoprotein] + 2 ATP = 2 adenosylcob(III)alamin + 2 triphosphate + oxidized [electron-transfer flavoprotein] + 3 H(+)</text>
        <dbReference type="Rhea" id="RHEA:28671"/>
        <dbReference type="Rhea" id="RHEA-COMP:10685"/>
        <dbReference type="Rhea" id="RHEA-COMP:10686"/>
        <dbReference type="ChEBI" id="CHEBI:15378"/>
        <dbReference type="ChEBI" id="CHEBI:16304"/>
        <dbReference type="ChEBI" id="CHEBI:18036"/>
        <dbReference type="ChEBI" id="CHEBI:18408"/>
        <dbReference type="ChEBI" id="CHEBI:30616"/>
        <dbReference type="ChEBI" id="CHEBI:57692"/>
        <dbReference type="ChEBI" id="CHEBI:58307"/>
        <dbReference type="EC" id="2.5.1.17"/>
    </reaction>
</comment>
<dbReference type="GO" id="GO:0009236">
    <property type="term" value="P:cobalamin biosynthetic process"/>
    <property type="evidence" value="ECO:0007669"/>
    <property type="project" value="UniProtKB-UniRule"/>
</dbReference>
<dbReference type="UniPathway" id="UPA00148">
    <property type="reaction ID" value="UER00233"/>
</dbReference>
<dbReference type="EMBL" id="MGKO01000011">
    <property type="protein sequence ID" value="OGN27400.1"/>
    <property type="molecule type" value="Genomic_DNA"/>
</dbReference>
<name>A0A1F8GR00_9BACT</name>
<evidence type="ECO:0000259" key="5">
    <source>
        <dbReference type="Pfam" id="PF01923"/>
    </source>
</evidence>
<organism evidence="6 7">
    <name type="scientific">Candidatus Yanofskybacteria bacterium RIFCSPLOWO2_01_FULL_49_17</name>
    <dbReference type="NCBI Taxonomy" id="1802700"/>
    <lineage>
        <taxon>Bacteria</taxon>
        <taxon>Candidatus Yanofskyibacteriota</taxon>
    </lineage>
</organism>
<evidence type="ECO:0000256" key="3">
    <source>
        <dbReference type="ARBA" id="ARBA00022840"/>
    </source>
</evidence>
<reference evidence="6 7" key="1">
    <citation type="journal article" date="2016" name="Nat. Commun.">
        <title>Thousands of microbial genomes shed light on interconnected biogeochemical processes in an aquifer system.</title>
        <authorList>
            <person name="Anantharaman K."/>
            <person name="Brown C.T."/>
            <person name="Hug L.A."/>
            <person name="Sharon I."/>
            <person name="Castelle C.J."/>
            <person name="Probst A.J."/>
            <person name="Thomas B.C."/>
            <person name="Singh A."/>
            <person name="Wilkins M.J."/>
            <person name="Karaoz U."/>
            <person name="Brodie E.L."/>
            <person name="Williams K.H."/>
            <person name="Hubbard S.S."/>
            <person name="Banfield J.F."/>
        </authorList>
    </citation>
    <scope>NUCLEOTIDE SEQUENCE [LARGE SCALE GENOMIC DNA]</scope>
</reference>
<dbReference type="InterPro" id="IPR036451">
    <property type="entry name" value="CblAdoTrfase-like_sf"/>
</dbReference>
<evidence type="ECO:0000256" key="4">
    <source>
        <dbReference type="RuleBase" id="RU366026"/>
    </source>
</evidence>
<protein>
    <recommendedName>
        <fullName evidence="4">Corrinoid adenosyltransferase</fullName>
        <ecNumber evidence="4">2.5.1.17</ecNumber>
    </recommendedName>
    <alternativeName>
        <fullName evidence="4">Cob(II)alamin adenosyltransferase</fullName>
    </alternativeName>
    <alternativeName>
        <fullName evidence="4">Cob(II)yrinic acid a,c-diamide adenosyltransferase</fullName>
    </alternativeName>
    <alternativeName>
        <fullName evidence="4">Cobinamide/cobalamin adenosyltransferase</fullName>
    </alternativeName>
</protein>
<evidence type="ECO:0000256" key="1">
    <source>
        <dbReference type="ARBA" id="ARBA00022679"/>
    </source>
</evidence>
<dbReference type="Gene3D" id="1.20.1200.10">
    <property type="entry name" value="Cobalamin adenosyltransferase-like"/>
    <property type="match status" value="1"/>
</dbReference>
<comment type="caution">
    <text evidence="6">The sequence shown here is derived from an EMBL/GenBank/DDBJ whole genome shotgun (WGS) entry which is preliminary data.</text>
</comment>
<accession>A0A1F8GR00</accession>
<dbReference type="GO" id="GO:0005524">
    <property type="term" value="F:ATP binding"/>
    <property type="evidence" value="ECO:0007669"/>
    <property type="project" value="UniProtKB-UniRule"/>
</dbReference>
<evidence type="ECO:0000313" key="6">
    <source>
        <dbReference type="EMBL" id="OGN27400.1"/>
    </source>
</evidence>
<sequence>MSLFYTGKGDKGSSVVGKKKIKKTNPFVEALGELDELNSMTGILKADNIRPELRKVLHQIQENLFIVQASLAYAMLREKRQPPAFSVHKTSEAEKIIDAIEKKLKPTKGFVISGSTRVSAWLDMLRARSRKVEMSVLKINNLKLKIQGSILPYLNRLSSLFFALARDDAFRAKKKELHPTYK</sequence>
<keyword evidence="2 4" id="KW-0547">Nucleotide-binding</keyword>
<dbReference type="Pfam" id="PF01923">
    <property type="entry name" value="Cob_adeno_trans"/>
    <property type="match status" value="1"/>
</dbReference>
<dbReference type="EC" id="2.5.1.17" evidence="4"/>
<dbReference type="InterPro" id="IPR029499">
    <property type="entry name" value="PduO-typ"/>
</dbReference>
<dbReference type="InterPro" id="IPR016030">
    <property type="entry name" value="CblAdoTrfase-like"/>
</dbReference>
<dbReference type="SUPFAM" id="SSF89028">
    <property type="entry name" value="Cobalamin adenosyltransferase-like"/>
    <property type="match status" value="1"/>
</dbReference>
<comment type="catalytic activity">
    <reaction evidence="4">
        <text>2 cob(II)yrinate a,c diamide + reduced [electron-transfer flavoprotein] + 2 ATP = 2 adenosylcob(III)yrinate a,c-diamide + 2 triphosphate + oxidized [electron-transfer flavoprotein] + 3 H(+)</text>
        <dbReference type="Rhea" id="RHEA:11528"/>
        <dbReference type="Rhea" id="RHEA-COMP:10685"/>
        <dbReference type="Rhea" id="RHEA-COMP:10686"/>
        <dbReference type="ChEBI" id="CHEBI:15378"/>
        <dbReference type="ChEBI" id="CHEBI:18036"/>
        <dbReference type="ChEBI" id="CHEBI:30616"/>
        <dbReference type="ChEBI" id="CHEBI:57692"/>
        <dbReference type="ChEBI" id="CHEBI:58307"/>
        <dbReference type="ChEBI" id="CHEBI:58503"/>
        <dbReference type="ChEBI" id="CHEBI:58537"/>
        <dbReference type="EC" id="2.5.1.17"/>
    </reaction>
</comment>
<keyword evidence="3 4" id="KW-0067">ATP-binding</keyword>
<dbReference type="GO" id="GO:0008817">
    <property type="term" value="F:corrinoid adenosyltransferase activity"/>
    <property type="evidence" value="ECO:0007669"/>
    <property type="project" value="UniProtKB-UniRule"/>
</dbReference>
<dbReference type="NCBIfam" id="TIGR00636">
    <property type="entry name" value="PduO_Nterm"/>
    <property type="match status" value="1"/>
</dbReference>
<gene>
    <name evidence="6" type="ORF">A2941_00980</name>
</gene>
<feature type="domain" description="Cobalamin adenosyltransferase-like" evidence="5">
    <location>
        <begin position="5"/>
        <end position="166"/>
    </location>
</feature>
<comment type="pathway">
    <text evidence="4">Cofactor biosynthesis; adenosylcobalamin biosynthesis; adenosylcobalamin from cob(II)yrinate a,c-diamide: step 2/7.</text>
</comment>
<dbReference type="PANTHER" id="PTHR12213:SF0">
    <property type="entry name" value="CORRINOID ADENOSYLTRANSFERASE MMAB"/>
    <property type="match status" value="1"/>
</dbReference>
<proteinExistence type="inferred from homology"/>
<comment type="similarity">
    <text evidence="4">Belongs to the Cob(I)alamin adenosyltransferase family.</text>
</comment>
<dbReference type="PANTHER" id="PTHR12213">
    <property type="entry name" value="CORRINOID ADENOSYLTRANSFERASE"/>
    <property type="match status" value="1"/>
</dbReference>
<evidence type="ECO:0000313" key="7">
    <source>
        <dbReference type="Proteomes" id="UP000178444"/>
    </source>
</evidence>
<keyword evidence="1 4" id="KW-0808">Transferase</keyword>
<evidence type="ECO:0000256" key="2">
    <source>
        <dbReference type="ARBA" id="ARBA00022741"/>
    </source>
</evidence>
<dbReference type="AlphaFoldDB" id="A0A1F8GR00"/>
<dbReference type="Proteomes" id="UP000178444">
    <property type="component" value="Unassembled WGS sequence"/>
</dbReference>
<keyword evidence="4" id="KW-0169">Cobalamin biosynthesis</keyword>